<comment type="caution">
    <text evidence="1">The sequence shown here is derived from an EMBL/GenBank/DDBJ whole genome shotgun (WGS) entry which is preliminary data.</text>
</comment>
<dbReference type="CDD" id="cd24049">
    <property type="entry name" value="ASKHA_NBD_PilM"/>
    <property type="match status" value="1"/>
</dbReference>
<dbReference type="NCBIfam" id="TIGR01175">
    <property type="entry name" value="pilM"/>
    <property type="match status" value="1"/>
</dbReference>
<dbReference type="Gene3D" id="3.30.1490.300">
    <property type="match status" value="1"/>
</dbReference>
<evidence type="ECO:0008006" key="3">
    <source>
        <dbReference type="Google" id="ProtNLM"/>
    </source>
</evidence>
<dbReference type="SUPFAM" id="SSF53067">
    <property type="entry name" value="Actin-like ATPase domain"/>
    <property type="match status" value="2"/>
</dbReference>
<gene>
    <name evidence="1" type="ORF">A3A20_00395</name>
</gene>
<evidence type="ECO:0000313" key="2">
    <source>
        <dbReference type="Proteomes" id="UP000178946"/>
    </source>
</evidence>
<reference evidence="1 2" key="1">
    <citation type="journal article" date="2016" name="Nat. Commun.">
        <title>Thousands of microbial genomes shed light on interconnected biogeochemical processes in an aquifer system.</title>
        <authorList>
            <person name="Anantharaman K."/>
            <person name="Brown C.T."/>
            <person name="Hug L.A."/>
            <person name="Sharon I."/>
            <person name="Castelle C.J."/>
            <person name="Probst A.J."/>
            <person name="Thomas B.C."/>
            <person name="Singh A."/>
            <person name="Wilkins M.J."/>
            <person name="Karaoz U."/>
            <person name="Brodie E.L."/>
            <person name="Williams K.H."/>
            <person name="Hubbard S.S."/>
            <person name="Banfield J.F."/>
        </authorList>
    </citation>
    <scope>NUCLEOTIDE SEQUENCE [LARGE SCALE GENOMIC DNA]</scope>
</reference>
<proteinExistence type="predicted"/>
<dbReference type="Pfam" id="PF11104">
    <property type="entry name" value="PilM_2"/>
    <property type="match status" value="1"/>
</dbReference>
<dbReference type="InterPro" id="IPR043129">
    <property type="entry name" value="ATPase_NBD"/>
</dbReference>
<name>A0A1F8DQZ5_9BACT</name>
<protein>
    <recommendedName>
        <fullName evidence="3">SHS2 domain-containing protein</fullName>
    </recommendedName>
</protein>
<dbReference type="PANTHER" id="PTHR32432">
    <property type="entry name" value="CELL DIVISION PROTEIN FTSA-RELATED"/>
    <property type="match status" value="1"/>
</dbReference>
<dbReference type="InterPro" id="IPR050696">
    <property type="entry name" value="FtsA/MreB"/>
</dbReference>
<sequence length="364" mass="39777">MQTTFLSKLIKKFSPGAYLGVDIGTTSIKVAELLKTPKGLRLSNYGLLESYGHLERFNDAIQTSSLKLLGKETAEMLKLLIKKSKIKTKRAIASIPLFAAFTILLEVPSMSSEEITQSMQFQARQYIPLPINEMALEWIKVGEYTDEKGFSKQQIFLISIPNDTIGRYKDIFNSAGLNLEAIELENISLTRALIGGDLTPTAILDIGCRASSVSIVDGGFVKAVHQSDYGGGNLTQAIAGGLRVNPKRAEELKRQRGLLGTRGEYELSTLMTPFLDVIINEVRRAANSYFEKYARKVERVIISGGGVALPGIVEYAERQLGLPVIKSNPLAGSRIAYSQELTPLIEGLGSSFSVALGLAMKELI</sequence>
<accession>A0A1F8DQZ5</accession>
<dbReference type="PANTHER" id="PTHR32432:SF3">
    <property type="entry name" value="ETHANOLAMINE UTILIZATION PROTEIN EUTJ"/>
    <property type="match status" value="1"/>
</dbReference>
<dbReference type="InterPro" id="IPR005883">
    <property type="entry name" value="PilM"/>
</dbReference>
<dbReference type="EMBL" id="MGIR01000004">
    <property type="protein sequence ID" value="OGM91041.1"/>
    <property type="molecule type" value="Genomic_DNA"/>
</dbReference>
<dbReference type="AlphaFoldDB" id="A0A1F8DQZ5"/>
<dbReference type="PIRSF" id="PIRSF019169">
    <property type="entry name" value="PilM"/>
    <property type="match status" value="1"/>
</dbReference>
<dbReference type="Gene3D" id="3.30.420.40">
    <property type="match status" value="2"/>
</dbReference>
<dbReference type="Proteomes" id="UP000178946">
    <property type="component" value="Unassembled WGS sequence"/>
</dbReference>
<evidence type="ECO:0000313" key="1">
    <source>
        <dbReference type="EMBL" id="OGM91041.1"/>
    </source>
</evidence>
<organism evidence="1 2">
    <name type="scientific">Candidatus Wolfebacteria bacterium RIFCSPLOWO2_01_FULL_45_19</name>
    <dbReference type="NCBI Taxonomy" id="1802557"/>
    <lineage>
        <taxon>Bacteria</taxon>
        <taxon>Candidatus Wolfeibacteriota</taxon>
    </lineage>
</organism>
<dbReference type="STRING" id="1802557.A3A20_00395"/>